<evidence type="ECO:0000313" key="2">
    <source>
        <dbReference type="Proteomes" id="UP000799750"/>
    </source>
</evidence>
<sequence length="237" mass="25702">MQGCKEYRRGKRANLFLLAVFRPARSPSVFLPLQLLTPPPPHHISGDQDVDPNAFMRSLLDLVGTTCNPKQFHVSTATRRHTPAVPLYNSLPISPSAFVGPAAEVGPPRRPVLQPVYKGVCEQHPPGPRPDDCCASGGPTLFLSSSPSSGCNYLRPRCQPPTSCSFLTSCADRVTLTATHPSECVDARLKGAPSHGPEGDSSPWANFTEIYRRHLHLSTTTVVRNFSVIVPGCRNAD</sequence>
<protein>
    <submittedName>
        <fullName evidence="1">Uncharacterized protein</fullName>
    </submittedName>
</protein>
<proteinExistence type="predicted"/>
<dbReference type="AlphaFoldDB" id="A0A6A6QE30"/>
<evidence type="ECO:0000313" key="1">
    <source>
        <dbReference type="EMBL" id="KAF2489903.1"/>
    </source>
</evidence>
<dbReference type="EMBL" id="MU004198">
    <property type="protein sequence ID" value="KAF2489903.1"/>
    <property type="molecule type" value="Genomic_DNA"/>
</dbReference>
<reference evidence="1" key="1">
    <citation type="journal article" date="2020" name="Stud. Mycol.">
        <title>101 Dothideomycetes genomes: a test case for predicting lifestyles and emergence of pathogens.</title>
        <authorList>
            <person name="Haridas S."/>
            <person name="Albert R."/>
            <person name="Binder M."/>
            <person name="Bloem J."/>
            <person name="Labutti K."/>
            <person name="Salamov A."/>
            <person name="Andreopoulos B."/>
            <person name="Baker S."/>
            <person name="Barry K."/>
            <person name="Bills G."/>
            <person name="Bluhm B."/>
            <person name="Cannon C."/>
            <person name="Castanera R."/>
            <person name="Culley D."/>
            <person name="Daum C."/>
            <person name="Ezra D."/>
            <person name="Gonzalez J."/>
            <person name="Henrissat B."/>
            <person name="Kuo A."/>
            <person name="Liang C."/>
            <person name="Lipzen A."/>
            <person name="Lutzoni F."/>
            <person name="Magnuson J."/>
            <person name="Mondo S."/>
            <person name="Nolan M."/>
            <person name="Ohm R."/>
            <person name="Pangilinan J."/>
            <person name="Park H.-J."/>
            <person name="Ramirez L."/>
            <person name="Alfaro M."/>
            <person name="Sun H."/>
            <person name="Tritt A."/>
            <person name="Yoshinaga Y."/>
            <person name="Zwiers L.-H."/>
            <person name="Turgeon B."/>
            <person name="Goodwin S."/>
            <person name="Spatafora J."/>
            <person name="Crous P."/>
            <person name="Grigoriev I."/>
        </authorList>
    </citation>
    <scope>NUCLEOTIDE SEQUENCE</scope>
    <source>
        <strain evidence="1">CBS 269.34</strain>
    </source>
</reference>
<dbReference type="Proteomes" id="UP000799750">
    <property type="component" value="Unassembled WGS sequence"/>
</dbReference>
<keyword evidence="2" id="KW-1185">Reference proteome</keyword>
<accession>A0A6A6QE30</accession>
<organism evidence="1 2">
    <name type="scientific">Lophium mytilinum</name>
    <dbReference type="NCBI Taxonomy" id="390894"/>
    <lineage>
        <taxon>Eukaryota</taxon>
        <taxon>Fungi</taxon>
        <taxon>Dikarya</taxon>
        <taxon>Ascomycota</taxon>
        <taxon>Pezizomycotina</taxon>
        <taxon>Dothideomycetes</taxon>
        <taxon>Pleosporomycetidae</taxon>
        <taxon>Mytilinidiales</taxon>
        <taxon>Mytilinidiaceae</taxon>
        <taxon>Lophium</taxon>
    </lineage>
</organism>
<name>A0A6A6QE30_9PEZI</name>
<gene>
    <name evidence="1" type="ORF">BU16DRAFT_167189</name>
</gene>